<feature type="compositionally biased region" description="Low complexity" evidence="6">
    <location>
        <begin position="478"/>
        <end position="500"/>
    </location>
</feature>
<accession>A0A2V0PK03</accession>
<name>A0A2V0PK03_9CHLO</name>
<evidence type="ECO:0000256" key="4">
    <source>
        <dbReference type="ARBA" id="ARBA00034617"/>
    </source>
</evidence>
<feature type="compositionally biased region" description="Gly residues" evidence="6">
    <location>
        <begin position="324"/>
        <end position="338"/>
    </location>
</feature>
<dbReference type="EC" id="5.6.2.4" evidence="5"/>
<keyword evidence="2" id="KW-0378">Hydrolase</keyword>
<keyword evidence="3 8" id="KW-0067">ATP-binding</keyword>
<dbReference type="Pfam" id="PF00271">
    <property type="entry name" value="Helicase_C"/>
    <property type="match status" value="1"/>
</dbReference>
<evidence type="ECO:0000313" key="8">
    <source>
        <dbReference type="EMBL" id="GBF97647.1"/>
    </source>
</evidence>
<dbReference type="InterPro" id="IPR001650">
    <property type="entry name" value="Helicase_C-like"/>
</dbReference>
<evidence type="ECO:0000256" key="1">
    <source>
        <dbReference type="ARBA" id="ARBA00005446"/>
    </source>
</evidence>
<keyword evidence="3 8" id="KW-0347">Helicase</keyword>
<evidence type="ECO:0000256" key="5">
    <source>
        <dbReference type="ARBA" id="ARBA00034808"/>
    </source>
</evidence>
<dbReference type="InterPro" id="IPR004589">
    <property type="entry name" value="DNA_helicase_ATP-dep_RecQ"/>
</dbReference>
<sequence length="521" mass="54439">MGKSQEAHAAGTLLAFAVDEAHCVSTWGHDFRPSYLELASLRTDFPGVPIAVVTATATARVRSSILEVLGLQSPVVIASSFNRPNIALTVRHKALLGGGTDDDLVEDLLAFIRERPGQCGIVYARLRSTCDWLASVLSGAEEGLDVAKYHAGMEAEQRARVLRDWSEGSLDIVVGSIAFGLGIDRPDVRWVVHWNMPASVEGYYQEAGRGGRDGRPCVSLVYESQADADAVSKLERAHRQGNIGAVSDILCSAGCRRRRLLKFFGEERGPCDAAVELPCDACLEPDAVRRRLKDRNERTQRAQRDEERRQTAEGASSGDEGEDGGGGSGGDDGGGSRPGRGWHSAARLTPAAARAPLASVGNARRGGAGAGFKPPSRTIKTAAAAEAAPEGHAAVAPAQAAAEAAAVAVGVAGGAAEAQQAGAGGANSARIGPVAAPAGPAVMPRLQKRLKMTFVPQNPEPVASSGAHAAEPASSDLGGQRPQHQHPQQQPAVRPQPARRGGPHSAAARRAFKPPLLKRPE</sequence>
<dbReference type="AlphaFoldDB" id="A0A2V0PK03"/>
<proteinExistence type="inferred from homology"/>
<evidence type="ECO:0000256" key="6">
    <source>
        <dbReference type="SAM" id="MobiDB-lite"/>
    </source>
</evidence>
<dbReference type="GO" id="GO:0016787">
    <property type="term" value="F:hydrolase activity"/>
    <property type="evidence" value="ECO:0007669"/>
    <property type="project" value="UniProtKB-KW"/>
</dbReference>
<comment type="caution">
    <text evidence="8">The sequence shown here is derived from an EMBL/GenBank/DDBJ whole genome shotgun (WGS) entry which is preliminary data.</text>
</comment>
<dbReference type="Gene3D" id="3.40.50.300">
    <property type="entry name" value="P-loop containing nucleotide triphosphate hydrolases"/>
    <property type="match status" value="2"/>
</dbReference>
<dbReference type="Proteomes" id="UP000247498">
    <property type="component" value="Unassembled WGS sequence"/>
</dbReference>
<dbReference type="InterPro" id="IPR027417">
    <property type="entry name" value="P-loop_NTPase"/>
</dbReference>
<dbReference type="STRING" id="307507.A0A2V0PK03"/>
<evidence type="ECO:0000259" key="7">
    <source>
        <dbReference type="PROSITE" id="PS51194"/>
    </source>
</evidence>
<feature type="domain" description="Helicase C-terminal" evidence="7">
    <location>
        <begin position="104"/>
        <end position="253"/>
    </location>
</feature>
<dbReference type="OrthoDB" id="10261556at2759"/>
<dbReference type="GO" id="GO:0009378">
    <property type="term" value="F:four-way junction helicase activity"/>
    <property type="evidence" value="ECO:0007669"/>
    <property type="project" value="TreeGrafter"/>
</dbReference>
<organism evidence="8 9">
    <name type="scientific">Raphidocelis subcapitata</name>
    <dbReference type="NCBI Taxonomy" id="307507"/>
    <lineage>
        <taxon>Eukaryota</taxon>
        <taxon>Viridiplantae</taxon>
        <taxon>Chlorophyta</taxon>
        <taxon>core chlorophytes</taxon>
        <taxon>Chlorophyceae</taxon>
        <taxon>CS clade</taxon>
        <taxon>Sphaeropleales</taxon>
        <taxon>Selenastraceae</taxon>
        <taxon>Raphidocelis</taxon>
    </lineage>
</organism>
<reference evidence="8 9" key="1">
    <citation type="journal article" date="2018" name="Sci. Rep.">
        <title>Raphidocelis subcapitata (=Pseudokirchneriella subcapitata) provides an insight into genome evolution and environmental adaptations in the Sphaeropleales.</title>
        <authorList>
            <person name="Suzuki S."/>
            <person name="Yamaguchi H."/>
            <person name="Nakajima N."/>
            <person name="Kawachi M."/>
        </authorList>
    </citation>
    <scope>NUCLEOTIDE SEQUENCE [LARGE SCALE GENOMIC DNA]</scope>
    <source>
        <strain evidence="8 9">NIES-35</strain>
    </source>
</reference>
<dbReference type="EMBL" id="BDRX01000104">
    <property type="protein sequence ID" value="GBF97647.1"/>
    <property type="molecule type" value="Genomic_DNA"/>
</dbReference>
<feature type="region of interest" description="Disordered" evidence="6">
    <location>
        <begin position="457"/>
        <end position="521"/>
    </location>
</feature>
<dbReference type="GO" id="GO:0000724">
    <property type="term" value="P:double-strand break repair via homologous recombination"/>
    <property type="evidence" value="ECO:0007669"/>
    <property type="project" value="TreeGrafter"/>
</dbReference>
<feature type="compositionally biased region" description="Basic and acidic residues" evidence="6">
    <location>
        <begin position="293"/>
        <end position="311"/>
    </location>
</feature>
<evidence type="ECO:0000256" key="3">
    <source>
        <dbReference type="ARBA" id="ARBA00022806"/>
    </source>
</evidence>
<protein>
    <recommendedName>
        <fullName evidence="5">DNA 3'-5' helicase</fullName>
        <ecNumber evidence="5">5.6.2.4</ecNumber>
    </recommendedName>
</protein>
<dbReference type="GO" id="GO:0005694">
    <property type="term" value="C:chromosome"/>
    <property type="evidence" value="ECO:0007669"/>
    <property type="project" value="TreeGrafter"/>
</dbReference>
<comment type="catalytic activity">
    <reaction evidence="4">
        <text>Couples ATP hydrolysis with the unwinding of duplex DNA by translocating in the 3'-5' direction.</text>
        <dbReference type="EC" id="5.6.2.4"/>
    </reaction>
</comment>
<dbReference type="InParanoid" id="A0A2V0PK03"/>
<keyword evidence="3 8" id="KW-0547">Nucleotide-binding</keyword>
<evidence type="ECO:0000313" key="9">
    <source>
        <dbReference type="Proteomes" id="UP000247498"/>
    </source>
</evidence>
<dbReference type="SUPFAM" id="SSF52540">
    <property type="entry name" value="P-loop containing nucleoside triphosphate hydrolases"/>
    <property type="match status" value="1"/>
</dbReference>
<dbReference type="PANTHER" id="PTHR13710:SF155">
    <property type="entry name" value="ATP-DEPENDENT DNA HELICASE Q-LIKE 3"/>
    <property type="match status" value="1"/>
</dbReference>
<dbReference type="PROSITE" id="PS51194">
    <property type="entry name" value="HELICASE_CTER"/>
    <property type="match status" value="1"/>
</dbReference>
<comment type="similarity">
    <text evidence="1">Belongs to the helicase family. RecQ subfamily.</text>
</comment>
<evidence type="ECO:0000256" key="2">
    <source>
        <dbReference type="ARBA" id="ARBA00022801"/>
    </source>
</evidence>
<dbReference type="GO" id="GO:0005737">
    <property type="term" value="C:cytoplasm"/>
    <property type="evidence" value="ECO:0007669"/>
    <property type="project" value="TreeGrafter"/>
</dbReference>
<gene>
    <name evidence="8" type="ORF">Rsub_10523</name>
</gene>
<dbReference type="SMART" id="SM00490">
    <property type="entry name" value="HELICc"/>
    <property type="match status" value="1"/>
</dbReference>
<feature type="region of interest" description="Disordered" evidence="6">
    <location>
        <begin position="293"/>
        <end position="343"/>
    </location>
</feature>
<dbReference type="GO" id="GO:0043138">
    <property type="term" value="F:3'-5' DNA helicase activity"/>
    <property type="evidence" value="ECO:0007669"/>
    <property type="project" value="UniProtKB-EC"/>
</dbReference>
<feature type="region of interest" description="Disordered" evidence="6">
    <location>
        <begin position="356"/>
        <end position="375"/>
    </location>
</feature>
<dbReference type="PANTHER" id="PTHR13710">
    <property type="entry name" value="DNA HELICASE RECQ FAMILY MEMBER"/>
    <property type="match status" value="1"/>
</dbReference>
<dbReference type="NCBIfam" id="TIGR00614">
    <property type="entry name" value="recQ_fam"/>
    <property type="match status" value="1"/>
</dbReference>
<keyword evidence="9" id="KW-1185">Reference proteome</keyword>